<sequence length="128" mass="14478">MVHNLKVSFSQVRKKASEYLLSHPDDFLPFLPSETDELLTEEKYTEYCSDVANTATWGGQIEISALSKAYAVPITVLQKDTTLKIGLEEFPSSEPLKISYHRHAYGLGCHYNSLRPKAPVDEFKDLEV</sequence>
<organism evidence="1 2">
    <name type="scientific">Entomophthora muscae</name>
    <dbReference type="NCBI Taxonomy" id="34485"/>
    <lineage>
        <taxon>Eukaryota</taxon>
        <taxon>Fungi</taxon>
        <taxon>Fungi incertae sedis</taxon>
        <taxon>Zoopagomycota</taxon>
        <taxon>Entomophthoromycotina</taxon>
        <taxon>Entomophthoromycetes</taxon>
        <taxon>Entomophthorales</taxon>
        <taxon>Entomophthoraceae</taxon>
        <taxon>Entomophthora</taxon>
    </lineage>
</organism>
<reference evidence="1" key="1">
    <citation type="submission" date="2022-04" db="EMBL/GenBank/DDBJ databases">
        <title>Genome of the entomopathogenic fungus Entomophthora muscae.</title>
        <authorList>
            <person name="Elya C."/>
            <person name="Lovett B.R."/>
            <person name="Lee E."/>
            <person name="Macias A.M."/>
            <person name="Hajek A.E."/>
            <person name="De Bivort B.L."/>
            <person name="Kasson M.T."/>
            <person name="De Fine Licht H.H."/>
            <person name="Stajich J.E."/>
        </authorList>
    </citation>
    <scope>NUCLEOTIDE SEQUENCE</scope>
    <source>
        <strain evidence="1">Berkeley</strain>
    </source>
</reference>
<keyword evidence="1" id="KW-0378">Hydrolase</keyword>
<dbReference type="Proteomes" id="UP001165960">
    <property type="component" value="Unassembled WGS sequence"/>
</dbReference>
<comment type="caution">
    <text evidence="1">The sequence shown here is derived from an EMBL/GenBank/DDBJ whole genome shotgun (WGS) entry which is preliminary data.</text>
</comment>
<name>A0ACC2UBY5_9FUNG</name>
<protein>
    <submittedName>
        <fullName evidence="1">OTU protein</fullName>
        <ecNumber evidence="1">3.4.19.12</ecNumber>
    </submittedName>
</protein>
<accession>A0ACC2UBY5</accession>
<keyword evidence="2" id="KW-1185">Reference proteome</keyword>
<evidence type="ECO:0000313" key="1">
    <source>
        <dbReference type="EMBL" id="KAJ9084166.1"/>
    </source>
</evidence>
<dbReference type="EMBL" id="QTSX02000874">
    <property type="protein sequence ID" value="KAJ9084166.1"/>
    <property type="molecule type" value="Genomic_DNA"/>
</dbReference>
<evidence type="ECO:0000313" key="2">
    <source>
        <dbReference type="Proteomes" id="UP001165960"/>
    </source>
</evidence>
<proteinExistence type="predicted"/>
<gene>
    <name evidence="1" type="primary">OTU2_1</name>
    <name evidence="1" type="ORF">DSO57_1027204</name>
</gene>
<dbReference type="EC" id="3.4.19.12" evidence="1"/>